<evidence type="ECO:0000256" key="8">
    <source>
        <dbReference type="ARBA" id="ARBA00023242"/>
    </source>
</evidence>
<dbReference type="InterPro" id="IPR007504">
    <property type="entry name" value="H/ACA_rnp_Gar1/Naf1"/>
</dbReference>
<evidence type="ECO:0000256" key="6">
    <source>
        <dbReference type="ARBA" id="ARBA00022553"/>
    </source>
</evidence>
<dbReference type="EMBL" id="DF836303">
    <property type="protein sequence ID" value="GAN01962.1"/>
    <property type="molecule type" value="Genomic_DNA"/>
</dbReference>
<comment type="similarity">
    <text evidence="2">Belongs to the NAF1 family.</text>
</comment>
<dbReference type="Pfam" id="PF04410">
    <property type="entry name" value="Gar1"/>
    <property type="match status" value="1"/>
</dbReference>
<keyword evidence="5" id="KW-0698">rRNA processing</keyword>
<evidence type="ECO:0000256" key="9">
    <source>
        <dbReference type="SAM" id="MobiDB-lite"/>
    </source>
</evidence>
<dbReference type="InterPro" id="IPR040309">
    <property type="entry name" value="Naf1"/>
</dbReference>
<evidence type="ECO:0000256" key="2">
    <source>
        <dbReference type="ARBA" id="ARBA00009801"/>
    </source>
</evidence>
<feature type="compositionally biased region" description="Low complexity" evidence="9">
    <location>
        <begin position="311"/>
        <end position="323"/>
    </location>
</feature>
<feature type="region of interest" description="Disordered" evidence="9">
    <location>
        <begin position="46"/>
        <end position="134"/>
    </location>
</feature>
<dbReference type="GO" id="GO:0005634">
    <property type="term" value="C:nucleus"/>
    <property type="evidence" value="ECO:0007669"/>
    <property type="project" value="UniProtKB-SubCell"/>
</dbReference>
<evidence type="ECO:0000256" key="3">
    <source>
        <dbReference type="ARBA" id="ARBA00021438"/>
    </source>
</evidence>
<dbReference type="InterPro" id="IPR009000">
    <property type="entry name" value="Transl_B-barrel_sf"/>
</dbReference>
<gene>
    <name evidence="10" type="ORF">MAM1_0014d01399</name>
</gene>
<protein>
    <recommendedName>
        <fullName evidence="3">H/ACA ribonucleoprotein complex non-core subunit NAF1</fullName>
    </recommendedName>
</protein>
<dbReference type="Gene3D" id="2.40.10.230">
    <property type="entry name" value="Probable tRNA pseudouridine synthase domain"/>
    <property type="match status" value="1"/>
</dbReference>
<dbReference type="PANTHER" id="PTHR31633:SF1">
    <property type="entry name" value="H_ACA RIBONUCLEOPROTEIN COMPLEX NON-CORE SUBUNIT NAF1"/>
    <property type="match status" value="1"/>
</dbReference>
<dbReference type="GO" id="GO:0005732">
    <property type="term" value="C:sno(s)RNA-containing ribonucleoprotein complex"/>
    <property type="evidence" value="ECO:0007669"/>
    <property type="project" value="InterPro"/>
</dbReference>
<dbReference type="OrthoDB" id="21550at2759"/>
<keyword evidence="6" id="KW-0597">Phosphoprotein</keyword>
<dbReference type="AlphaFoldDB" id="A0A0C9MFR5"/>
<feature type="compositionally biased region" description="Polar residues" evidence="9">
    <location>
        <begin position="47"/>
        <end position="60"/>
    </location>
</feature>
<keyword evidence="4" id="KW-0690">Ribosome biogenesis</keyword>
<dbReference type="GO" id="GO:0003723">
    <property type="term" value="F:RNA binding"/>
    <property type="evidence" value="ECO:0007669"/>
    <property type="project" value="UniProtKB-KW"/>
</dbReference>
<feature type="compositionally biased region" description="Acidic residues" evidence="9">
    <location>
        <begin position="272"/>
        <end position="286"/>
    </location>
</feature>
<dbReference type="InterPro" id="IPR038664">
    <property type="entry name" value="Gar1/Naf1_Cbf5-bd_sf"/>
</dbReference>
<feature type="compositionally biased region" description="Acidic residues" evidence="9">
    <location>
        <begin position="105"/>
        <end position="117"/>
    </location>
</feature>
<reference evidence="10" key="1">
    <citation type="submission" date="2014-09" db="EMBL/GenBank/DDBJ databases">
        <title>Draft genome sequence of an oleaginous Mucoromycotina fungus Mucor ambiguus NBRC6742.</title>
        <authorList>
            <person name="Takeda I."/>
            <person name="Yamane N."/>
            <person name="Morita T."/>
            <person name="Tamano K."/>
            <person name="Machida M."/>
            <person name="Baker S."/>
            <person name="Koike H."/>
        </authorList>
    </citation>
    <scope>NUCLEOTIDE SEQUENCE</scope>
    <source>
        <strain evidence="10">NBRC 6742</strain>
    </source>
</reference>
<evidence type="ECO:0000256" key="4">
    <source>
        <dbReference type="ARBA" id="ARBA00022517"/>
    </source>
</evidence>
<feature type="compositionally biased region" description="Low complexity" evidence="9">
    <location>
        <begin position="424"/>
        <end position="455"/>
    </location>
</feature>
<proteinExistence type="inferred from homology"/>
<organism evidence="10">
    <name type="scientific">Mucor ambiguus</name>
    <dbReference type="NCBI Taxonomy" id="91626"/>
    <lineage>
        <taxon>Eukaryota</taxon>
        <taxon>Fungi</taxon>
        <taxon>Fungi incertae sedis</taxon>
        <taxon>Mucoromycota</taxon>
        <taxon>Mucoromycotina</taxon>
        <taxon>Mucoromycetes</taxon>
        <taxon>Mucorales</taxon>
        <taxon>Mucorineae</taxon>
        <taxon>Mucoraceae</taxon>
        <taxon>Mucor</taxon>
    </lineage>
</organism>
<keyword evidence="11" id="KW-1185">Reference proteome</keyword>
<evidence type="ECO:0000313" key="10">
    <source>
        <dbReference type="EMBL" id="GAN01962.1"/>
    </source>
</evidence>
<evidence type="ECO:0000313" key="11">
    <source>
        <dbReference type="Proteomes" id="UP000053815"/>
    </source>
</evidence>
<keyword evidence="8" id="KW-0539">Nucleus</keyword>
<evidence type="ECO:0000256" key="7">
    <source>
        <dbReference type="ARBA" id="ARBA00022884"/>
    </source>
</evidence>
<dbReference type="SUPFAM" id="SSF50447">
    <property type="entry name" value="Translation proteins"/>
    <property type="match status" value="1"/>
</dbReference>
<dbReference type="GO" id="GO:0006364">
    <property type="term" value="P:rRNA processing"/>
    <property type="evidence" value="ECO:0007669"/>
    <property type="project" value="UniProtKB-KW"/>
</dbReference>
<dbReference type="Proteomes" id="UP000053815">
    <property type="component" value="Unassembled WGS sequence"/>
</dbReference>
<dbReference type="GO" id="GO:0000493">
    <property type="term" value="P:box H/ACA snoRNP assembly"/>
    <property type="evidence" value="ECO:0007669"/>
    <property type="project" value="InterPro"/>
</dbReference>
<comment type="subcellular location">
    <subcellularLocation>
        <location evidence="1">Nucleus</location>
    </subcellularLocation>
</comment>
<evidence type="ECO:0000256" key="5">
    <source>
        <dbReference type="ARBA" id="ARBA00022552"/>
    </source>
</evidence>
<feature type="compositionally biased region" description="Low complexity" evidence="9">
    <location>
        <begin position="374"/>
        <end position="408"/>
    </location>
</feature>
<name>A0A0C9MFR5_9FUNG</name>
<feature type="compositionally biased region" description="Acidic residues" evidence="9">
    <location>
        <begin position="86"/>
        <end position="98"/>
    </location>
</feature>
<evidence type="ECO:0000256" key="1">
    <source>
        <dbReference type="ARBA" id="ARBA00004123"/>
    </source>
</evidence>
<feature type="region of interest" description="Disordered" evidence="9">
    <location>
        <begin position="272"/>
        <end position="408"/>
    </location>
</feature>
<dbReference type="STRING" id="91626.A0A0C9MFR5"/>
<sequence>MSTIPDDLAVASEFAVQDLPPVTIVKAEQTVVQTEPDEPTKAVDLAATSNVEASSNSPSVQAAPMEVDDTLDKAIAGKTEKGYESSDIDISSDEDDSSDSSSDSSSDDDDDNDDDEMGTTATKKTMGDEDDEQYPDGIVKTAHEIVDIVVEKPQFEMTPQTEIIFAGSIFQIIDNVIVIHCKPHSEYSTLDQGSLLVYENREVMGEVFETFGPVARPYYSVRFNDAKEINQEFAKVGQDVYFVPSYQKTQIVETEKLRKIKGTDASNVYDEEVGEDELEFSDDEKEMEYKQRKNREKKMKKRGLPVDDMNRQQQQHQQQQQHPPRQRGQQRHQQRKPARDLPDDFDSALAAYEQHAPPRQQQSYADLMDDYMGASSSTPTAATSAPPQYYPPHQQQQYQPVASQQTYQSPADLVSALYKSYGGTLPTQLPSSLPQTPQAQAQQQQQQQQPQQPSARSLFSQPPPPISDLEKPN</sequence>
<accession>A0A0C9MFR5</accession>
<feature type="region of interest" description="Disordered" evidence="9">
    <location>
        <begin position="422"/>
        <end position="473"/>
    </location>
</feature>
<dbReference type="GO" id="GO:0001522">
    <property type="term" value="P:pseudouridine synthesis"/>
    <property type="evidence" value="ECO:0007669"/>
    <property type="project" value="InterPro"/>
</dbReference>
<feature type="compositionally biased region" description="Basic residues" evidence="9">
    <location>
        <begin position="292"/>
        <end position="303"/>
    </location>
</feature>
<feature type="compositionally biased region" description="Basic residues" evidence="9">
    <location>
        <begin position="324"/>
        <end position="336"/>
    </location>
</feature>
<keyword evidence="7" id="KW-0694">RNA-binding</keyword>
<dbReference type="PANTHER" id="PTHR31633">
    <property type="entry name" value="H/ACA RIBONUCLEOPROTEIN COMPLEX NON-CORE SUBUNIT NAF1"/>
    <property type="match status" value="1"/>
</dbReference>